<sequence length="383" mass="43492">MQLLTTTSELDQACAQFETSRYVTIDTEFLREKTFWPKLCLIQIAMPGFEVLIDPLAEGIDLSSFFEVLKNPNVIKVMHGCRQDIEIFHKEAGVIPTPLMDSQVMAMVCGYGDSISYEALVKRIAQGTIDKGSRFTDWSRRPLNEHQLTYALADVTYLRDIYESLETELEKTGRLAWLSEEMNILTNPETYNQSPDIAWKRLRYQDKRPHIMGVIIELAKWRETQAQTRDLPRNRILKDDAIREIALQNPKTPEDFDKLRSVPRGFIASRNAAGLMEAIETGRKLTKNDLPPPPPVVDNRPGIGPLIDLLKVLLKYCCEENQVAPKLIANVADLERIASDENPDVKCMEGWRKDVFGSAAMDLKNGKLALASENDKIVIITRD</sequence>
<dbReference type="Gene3D" id="3.30.420.10">
    <property type="entry name" value="Ribonuclease H-like superfamily/Ribonuclease H"/>
    <property type="match status" value="1"/>
</dbReference>
<keyword evidence="2 6" id="KW-0819">tRNA processing</keyword>
<dbReference type="InterPro" id="IPR002562">
    <property type="entry name" value="3'-5'_exonuclease_dom"/>
</dbReference>
<dbReference type="EMBL" id="QOQF01000002">
    <property type="protein sequence ID" value="RCL78217.1"/>
    <property type="molecule type" value="Genomic_DNA"/>
</dbReference>
<dbReference type="InterPro" id="IPR010997">
    <property type="entry name" value="HRDC-like_sf"/>
</dbReference>
<dbReference type="GO" id="GO:0033890">
    <property type="term" value="F:ribonuclease D activity"/>
    <property type="evidence" value="ECO:0007669"/>
    <property type="project" value="UniProtKB-UniRule"/>
</dbReference>
<dbReference type="CDD" id="cd06142">
    <property type="entry name" value="RNaseD_exo"/>
    <property type="match status" value="1"/>
</dbReference>
<dbReference type="SMART" id="SM00474">
    <property type="entry name" value="35EXOc"/>
    <property type="match status" value="1"/>
</dbReference>
<feature type="domain" description="HRDC" evidence="7">
    <location>
        <begin position="208"/>
        <end position="289"/>
    </location>
</feature>
<reference evidence="8 9" key="1">
    <citation type="journal article" date="2018" name="Microbiome">
        <title>Fine metagenomic profile of the Mediterranean stratified and mixed water columns revealed by assembly and recruitment.</title>
        <authorList>
            <person name="Haro-Moreno J.M."/>
            <person name="Lopez-Perez M."/>
            <person name="De La Torre J.R."/>
            <person name="Picazo A."/>
            <person name="Camacho A."/>
            <person name="Rodriguez-Valera F."/>
        </authorList>
    </citation>
    <scope>NUCLEOTIDE SEQUENCE [LARGE SCALE GENOMIC DNA]</scope>
    <source>
        <strain evidence="8">MED-G55</strain>
    </source>
</reference>
<comment type="catalytic activity">
    <reaction evidence="6">
        <text>Exonucleolytic cleavage that removes extra residues from the 3'-terminus of tRNA to produce 5'-mononucleotides.</text>
        <dbReference type="EC" id="3.1.13.5"/>
    </reaction>
</comment>
<dbReference type="GO" id="GO:0042780">
    <property type="term" value="P:tRNA 3'-end processing"/>
    <property type="evidence" value="ECO:0007669"/>
    <property type="project" value="UniProtKB-UniRule"/>
</dbReference>
<dbReference type="PANTHER" id="PTHR47649:SF1">
    <property type="entry name" value="RIBONUCLEASE D"/>
    <property type="match status" value="1"/>
</dbReference>
<evidence type="ECO:0000256" key="2">
    <source>
        <dbReference type="ARBA" id="ARBA00022694"/>
    </source>
</evidence>
<evidence type="ECO:0000256" key="5">
    <source>
        <dbReference type="ARBA" id="ARBA00022839"/>
    </source>
</evidence>
<dbReference type="Pfam" id="PF00570">
    <property type="entry name" value="HRDC"/>
    <property type="match status" value="1"/>
</dbReference>
<comment type="cofactor">
    <cofactor evidence="6">
        <name>a divalent metal cation</name>
        <dbReference type="ChEBI" id="CHEBI:60240"/>
    </cofactor>
</comment>
<evidence type="ECO:0000256" key="1">
    <source>
        <dbReference type="ARBA" id="ARBA00022490"/>
    </source>
</evidence>
<gene>
    <name evidence="6 8" type="primary">rnd</name>
    <name evidence="8" type="ORF">DBW69_00675</name>
</gene>
<comment type="function">
    <text evidence="6">Exonuclease involved in the 3' processing of various precursor tRNAs. Initiates hydrolysis at the 3'-terminus of an RNA molecule and releases 5'-mononucleotides.</text>
</comment>
<dbReference type="Proteomes" id="UP000252132">
    <property type="component" value="Unassembled WGS sequence"/>
</dbReference>
<keyword evidence="1 6" id="KW-0963">Cytoplasm</keyword>
<dbReference type="SMART" id="SM00341">
    <property type="entry name" value="HRDC"/>
    <property type="match status" value="1"/>
</dbReference>
<keyword evidence="4 6" id="KW-0378">Hydrolase</keyword>
<dbReference type="AlphaFoldDB" id="A0A368E2A5"/>
<comment type="subcellular location">
    <subcellularLocation>
        <location evidence="6">Cytoplasm</location>
    </subcellularLocation>
</comment>
<dbReference type="InterPro" id="IPR012337">
    <property type="entry name" value="RNaseH-like_sf"/>
</dbReference>
<evidence type="ECO:0000313" key="8">
    <source>
        <dbReference type="EMBL" id="RCL78217.1"/>
    </source>
</evidence>
<dbReference type="GO" id="GO:0008408">
    <property type="term" value="F:3'-5' exonuclease activity"/>
    <property type="evidence" value="ECO:0007669"/>
    <property type="project" value="InterPro"/>
</dbReference>
<name>A0A368E2A5_9PROT</name>
<dbReference type="InterPro" id="IPR044876">
    <property type="entry name" value="HRDC_dom_sf"/>
</dbReference>
<dbReference type="NCBIfam" id="TIGR01388">
    <property type="entry name" value="rnd"/>
    <property type="match status" value="1"/>
</dbReference>
<organism evidence="8 9">
    <name type="scientific">PS1 clade bacterium</name>
    <dbReference type="NCBI Taxonomy" id="2175152"/>
    <lineage>
        <taxon>Bacteria</taxon>
        <taxon>Pseudomonadati</taxon>
        <taxon>Pseudomonadota</taxon>
        <taxon>Alphaproteobacteria</taxon>
        <taxon>PS1 clade</taxon>
    </lineage>
</organism>
<comment type="caution">
    <text evidence="8">The sequence shown here is derived from an EMBL/GenBank/DDBJ whole genome shotgun (WGS) entry which is preliminary data.</text>
</comment>
<evidence type="ECO:0000313" key="9">
    <source>
        <dbReference type="Proteomes" id="UP000252132"/>
    </source>
</evidence>
<dbReference type="PROSITE" id="PS50967">
    <property type="entry name" value="HRDC"/>
    <property type="match status" value="1"/>
</dbReference>
<dbReference type="SUPFAM" id="SSF53098">
    <property type="entry name" value="Ribonuclease H-like"/>
    <property type="match status" value="1"/>
</dbReference>
<protein>
    <recommendedName>
        <fullName evidence="6">Ribonuclease D</fullName>
        <shortName evidence="6">RNase D</shortName>
        <ecNumber evidence="6">3.1.13.5</ecNumber>
    </recommendedName>
</protein>
<dbReference type="InterPro" id="IPR036397">
    <property type="entry name" value="RNaseH_sf"/>
</dbReference>
<evidence type="ECO:0000256" key="6">
    <source>
        <dbReference type="HAMAP-Rule" id="MF_01899"/>
    </source>
</evidence>
<keyword evidence="3 6" id="KW-0540">Nuclease</keyword>
<accession>A0A368E2A5</accession>
<dbReference type="InterPro" id="IPR006292">
    <property type="entry name" value="RNase_D"/>
</dbReference>
<dbReference type="EC" id="3.1.13.5" evidence="6"/>
<dbReference type="SUPFAM" id="SSF47819">
    <property type="entry name" value="HRDC-like"/>
    <property type="match status" value="2"/>
</dbReference>
<comment type="similarity">
    <text evidence="6">Belongs to the RNase D family.</text>
</comment>
<proteinExistence type="inferred from homology"/>
<dbReference type="GO" id="GO:0000166">
    <property type="term" value="F:nucleotide binding"/>
    <property type="evidence" value="ECO:0007669"/>
    <property type="project" value="InterPro"/>
</dbReference>
<dbReference type="PANTHER" id="PTHR47649">
    <property type="entry name" value="RIBONUCLEASE D"/>
    <property type="match status" value="1"/>
</dbReference>
<dbReference type="GO" id="GO:0003676">
    <property type="term" value="F:nucleic acid binding"/>
    <property type="evidence" value="ECO:0007669"/>
    <property type="project" value="InterPro"/>
</dbReference>
<dbReference type="Gene3D" id="1.10.150.80">
    <property type="entry name" value="HRDC domain"/>
    <property type="match status" value="1"/>
</dbReference>
<dbReference type="GO" id="GO:0005737">
    <property type="term" value="C:cytoplasm"/>
    <property type="evidence" value="ECO:0007669"/>
    <property type="project" value="UniProtKB-SubCell"/>
</dbReference>
<dbReference type="HAMAP" id="MF_01899">
    <property type="entry name" value="RNase_D"/>
    <property type="match status" value="1"/>
</dbReference>
<evidence type="ECO:0000256" key="3">
    <source>
        <dbReference type="ARBA" id="ARBA00022722"/>
    </source>
</evidence>
<evidence type="ECO:0000259" key="7">
    <source>
        <dbReference type="PROSITE" id="PS50967"/>
    </source>
</evidence>
<dbReference type="InterPro" id="IPR051086">
    <property type="entry name" value="RNase_D-like"/>
</dbReference>
<evidence type="ECO:0000256" key="4">
    <source>
        <dbReference type="ARBA" id="ARBA00022801"/>
    </source>
</evidence>
<dbReference type="InterPro" id="IPR002121">
    <property type="entry name" value="HRDC_dom"/>
</dbReference>
<keyword evidence="5 6" id="KW-0269">Exonuclease</keyword>
<dbReference type="Pfam" id="PF01612">
    <property type="entry name" value="DNA_pol_A_exo1"/>
    <property type="match status" value="1"/>
</dbReference>